<name>A0A1E5P1L9_9ACTN</name>
<sequence>MDAQPDPESQVALSPEEALVELRRQLKAGRLKKRLSMDQMKTRSGLGRTVVSQAFSPNAPPPSAATVNALADALGLDTNYLLDLLYTATTVPVGARPAPRPTPPSAVLDRSRPIRSWTAKRLGVHPAISGRPDRQVDAGFVLPAYVPRPHDDELRERLVAAAAEQAPPALVVVRGPSCTGKTRTAFEAVQHAVPDDFQLLVPANASSLLMALTANALTPRSVLWLDDAQWALSPVFLGS</sequence>
<evidence type="ECO:0000259" key="1">
    <source>
        <dbReference type="PROSITE" id="PS50943"/>
    </source>
</evidence>
<feature type="domain" description="HTH cro/C1-type" evidence="1">
    <location>
        <begin position="26"/>
        <end position="81"/>
    </location>
</feature>
<dbReference type="STRING" id="285458.BGM19_35080"/>
<dbReference type="GO" id="GO:0003677">
    <property type="term" value="F:DNA binding"/>
    <property type="evidence" value="ECO:0007669"/>
    <property type="project" value="InterPro"/>
</dbReference>
<comment type="caution">
    <text evidence="2">The sequence shown here is derived from an EMBL/GenBank/DDBJ whole genome shotgun (WGS) entry which is preliminary data.</text>
</comment>
<proteinExistence type="predicted"/>
<keyword evidence="3" id="KW-1185">Reference proteome</keyword>
<evidence type="ECO:0000313" key="2">
    <source>
        <dbReference type="EMBL" id="OEJ23402.1"/>
    </source>
</evidence>
<organism evidence="2 3">
    <name type="scientific">Streptomyces agglomeratus</name>
    <dbReference type="NCBI Taxonomy" id="285458"/>
    <lineage>
        <taxon>Bacteria</taxon>
        <taxon>Bacillati</taxon>
        <taxon>Actinomycetota</taxon>
        <taxon>Actinomycetes</taxon>
        <taxon>Kitasatosporales</taxon>
        <taxon>Streptomycetaceae</taxon>
        <taxon>Streptomyces</taxon>
    </lineage>
</organism>
<dbReference type="OrthoDB" id="3964962at2"/>
<protein>
    <recommendedName>
        <fullName evidence="1">HTH cro/C1-type domain-containing protein</fullName>
    </recommendedName>
</protein>
<dbReference type="SUPFAM" id="SSF47413">
    <property type="entry name" value="lambda repressor-like DNA-binding domains"/>
    <property type="match status" value="1"/>
</dbReference>
<dbReference type="RefSeq" id="WP_069933612.1">
    <property type="nucleotide sequence ID" value="NZ_MEHJ01000001.1"/>
</dbReference>
<dbReference type="InterPro" id="IPR001387">
    <property type="entry name" value="Cro/C1-type_HTH"/>
</dbReference>
<reference evidence="2 3" key="1">
    <citation type="submission" date="2016-08" db="EMBL/GenBank/DDBJ databases">
        <title>Complete genome sequence of Streptomyces agglomeratus strain 6-3-2, a novel anti-MRSA actinomycete isolated from Wuli of Tebit, China.</title>
        <authorList>
            <person name="Chen X."/>
        </authorList>
    </citation>
    <scope>NUCLEOTIDE SEQUENCE [LARGE SCALE GENOMIC DNA]</scope>
    <source>
        <strain evidence="2 3">6-3-2</strain>
    </source>
</reference>
<evidence type="ECO:0000313" key="3">
    <source>
        <dbReference type="Proteomes" id="UP000095759"/>
    </source>
</evidence>
<dbReference type="Proteomes" id="UP000095759">
    <property type="component" value="Unassembled WGS sequence"/>
</dbReference>
<accession>A0A1E5P1L9</accession>
<dbReference type="AlphaFoldDB" id="A0A1E5P1L9"/>
<dbReference type="PROSITE" id="PS50943">
    <property type="entry name" value="HTH_CROC1"/>
    <property type="match status" value="1"/>
</dbReference>
<dbReference type="InterPro" id="IPR010982">
    <property type="entry name" value="Lambda_DNA-bd_dom_sf"/>
</dbReference>
<dbReference type="CDD" id="cd00093">
    <property type="entry name" value="HTH_XRE"/>
    <property type="match status" value="1"/>
</dbReference>
<dbReference type="EMBL" id="MEHJ01000001">
    <property type="protein sequence ID" value="OEJ23402.1"/>
    <property type="molecule type" value="Genomic_DNA"/>
</dbReference>
<gene>
    <name evidence="2" type="ORF">AS594_01750</name>
</gene>
<dbReference type="Gene3D" id="1.10.260.40">
    <property type="entry name" value="lambda repressor-like DNA-binding domains"/>
    <property type="match status" value="1"/>
</dbReference>